<sequence>MKTLEDFLGDWDLHREIHHDDGTRARFEGLARWRREGQGAICDERGELILPQGRFVSEKRTVWTTDLAVHFADGRFFHQVPPEGGAAGHWCDPDQYDFTYDFGDWPRWSVTCHVAGPRKAYRMTSHYAPMRTD</sequence>
<evidence type="ECO:0000313" key="2">
    <source>
        <dbReference type="EMBL" id="PTX49768.1"/>
    </source>
</evidence>
<name>A0A2T6B115_9RHOB</name>
<dbReference type="Proteomes" id="UP000244069">
    <property type="component" value="Unassembled WGS sequence"/>
</dbReference>
<reference evidence="2 3" key="1">
    <citation type="submission" date="2018-04" db="EMBL/GenBank/DDBJ databases">
        <title>Genomic Encyclopedia of Archaeal and Bacterial Type Strains, Phase II (KMG-II): from individual species to whole genera.</title>
        <authorList>
            <person name="Goeker M."/>
        </authorList>
    </citation>
    <scope>NUCLEOTIDE SEQUENCE [LARGE SCALE GENOMIC DNA]</scope>
    <source>
        <strain evidence="2 3">DSM 29329</strain>
    </source>
</reference>
<evidence type="ECO:0000313" key="3">
    <source>
        <dbReference type="Proteomes" id="UP000244069"/>
    </source>
</evidence>
<organism evidence="2 3">
    <name type="scientific">Allosediminivita pacifica</name>
    <dbReference type="NCBI Taxonomy" id="1267769"/>
    <lineage>
        <taxon>Bacteria</taxon>
        <taxon>Pseudomonadati</taxon>
        <taxon>Pseudomonadota</taxon>
        <taxon>Alphaproteobacteria</taxon>
        <taxon>Rhodobacterales</taxon>
        <taxon>Paracoccaceae</taxon>
        <taxon>Allosediminivita</taxon>
    </lineage>
</organism>
<comment type="caution">
    <text evidence="2">The sequence shown here is derived from an EMBL/GenBank/DDBJ whole genome shotgun (WGS) entry which is preliminary data.</text>
</comment>
<dbReference type="AlphaFoldDB" id="A0A2T6B115"/>
<proteinExistence type="predicted"/>
<evidence type="ECO:0000259" key="1">
    <source>
        <dbReference type="Pfam" id="PF19834"/>
    </source>
</evidence>
<dbReference type="RefSeq" id="WP_107975380.1">
    <property type="nucleotide sequence ID" value="NZ_BMEZ01000006.1"/>
</dbReference>
<dbReference type="InterPro" id="IPR045632">
    <property type="entry name" value="DUF6314"/>
</dbReference>
<keyword evidence="3" id="KW-1185">Reference proteome</keyword>
<dbReference type="OrthoDB" id="7351979at2"/>
<dbReference type="EMBL" id="QBKN01000006">
    <property type="protein sequence ID" value="PTX49768.1"/>
    <property type="molecule type" value="Genomic_DNA"/>
</dbReference>
<accession>A0A2T6B115</accession>
<protein>
    <recommendedName>
        <fullName evidence="1">DUF6314 domain-containing protein</fullName>
    </recommendedName>
</protein>
<dbReference type="Pfam" id="PF19834">
    <property type="entry name" value="DUF6314"/>
    <property type="match status" value="1"/>
</dbReference>
<feature type="domain" description="DUF6314" evidence="1">
    <location>
        <begin position="7"/>
        <end position="128"/>
    </location>
</feature>
<gene>
    <name evidence="2" type="ORF">C8N44_106146</name>
</gene>